<dbReference type="AlphaFoldDB" id="W1XKH8"/>
<protein>
    <submittedName>
        <fullName evidence="1">Uncharacterized protein</fullName>
    </submittedName>
</protein>
<accession>W1XKH8</accession>
<name>W1XKH8_9ZZZZ</name>
<feature type="non-terminal residue" evidence="1">
    <location>
        <position position="1"/>
    </location>
</feature>
<organism evidence="1">
    <name type="scientific">human gut metagenome</name>
    <dbReference type="NCBI Taxonomy" id="408170"/>
    <lineage>
        <taxon>unclassified sequences</taxon>
        <taxon>metagenomes</taxon>
        <taxon>organismal metagenomes</taxon>
    </lineage>
</organism>
<reference evidence="1" key="1">
    <citation type="submission" date="2013-12" db="EMBL/GenBank/DDBJ databases">
        <title>A Varibaculum cambriense genome reconstructed from a premature infant gut community with otherwise low bacterial novelty that shifts toward anaerobic metabolism during the third week of life.</title>
        <authorList>
            <person name="Brown C.T."/>
            <person name="Sharon I."/>
            <person name="Thomas B.C."/>
            <person name="Castelle C.J."/>
            <person name="Morowitz M.J."/>
            <person name="Banfield J.F."/>
        </authorList>
    </citation>
    <scope>NUCLEOTIDE SEQUENCE</scope>
</reference>
<gene>
    <name evidence="1" type="ORF">Q604_UNBC15514G0001</name>
</gene>
<evidence type="ECO:0000313" key="1">
    <source>
        <dbReference type="EMBL" id="ETJ29965.1"/>
    </source>
</evidence>
<dbReference type="EMBL" id="AZMM01015514">
    <property type="protein sequence ID" value="ETJ29965.1"/>
    <property type="molecule type" value="Genomic_DNA"/>
</dbReference>
<sequence length="23" mass="2646">NPEKSAKRIPKILRVLLSNAIRE</sequence>
<comment type="caution">
    <text evidence="1">The sequence shown here is derived from an EMBL/GenBank/DDBJ whole genome shotgun (WGS) entry which is preliminary data.</text>
</comment>
<proteinExistence type="predicted"/>